<sequence>MATEAEHWQGWWHGGFLTGALAALLMLPAAMRAEEVAAFGTNQRGAAALVGIFYDLKQTQQREPIPGNGRDYAKFIDDFIVAGFDEALFNRFFRAGMPLYTTQVATGRMNAEAAPKAFGVEAVVKPRAWVVHYKAQVSPPADGTYRFVGAADDMMVVAVNRRVVLVGNLPSTAFPRLGWKALADQGPKPAAHTGAKYGDWIDLRADKPVDLDILIGERPGGIFNALLLYEKKGETYPLTSKGEIILPLFQVAPLPMNETRFLTDRAPWKCLD</sequence>
<evidence type="ECO:0000313" key="1">
    <source>
        <dbReference type="EMBL" id="TSJ79546.1"/>
    </source>
</evidence>
<protein>
    <recommendedName>
        <fullName evidence="3">PA14 domain-containing protein</fullName>
    </recommendedName>
</protein>
<keyword evidence="2" id="KW-1185">Reference proteome</keyword>
<gene>
    <name evidence="1" type="ORF">FPL22_09750</name>
</gene>
<reference evidence="1 2" key="1">
    <citation type="submission" date="2019-07" db="EMBL/GenBank/DDBJ databases">
        <title>Description of 53C-WASEF.</title>
        <authorList>
            <person name="Pitt A."/>
            <person name="Hahn M.W."/>
        </authorList>
    </citation>
    <scope>NUCLEOTIDE SEQUENCE [LARGE SCALE GENOMIC DNA]</scope>
    <source>
        <strain evidence="1 2">53C-WASEF</strain>
    </source>
</reference>
<dbReference type="EMBL" id="VMBG01000001">
    <property type="protein sequence ID" value="TSJ79546.1"/>
    <property type="molecule type" value="Genomic_DNA"/>
</dbReference>
<dbReference type="AlphaFoldDB" id="A0A556QSD1"/>
<evidence type="ECO:0008006" key="3">
    <source>
        <dbReference type="Google" id="ProtNLM"/>
    </source>
</evidence>
<dbReference type="Proteomes" id="UP000315648">
    <property type="component" value="Unassembled WGS sequence"/>
</dbReference>
<dbReference type="OrthoDB" id="184151at2"/>
<proteinExistence type="predicted"/>
<organism evidence="1 2">
    <name type="scientific">Rariglobus hedericola</name>
    <dbReference type="NCBI Taxonomy" id="2597822"/>
    <lineage>
        <taxon>Bacteria</taxon>
        <taxon>Pseudomonadati</taxon>
        <taxon>Verrucomicrobiota</taxon>
        <taxon>Opitutia</taxon>
        <taxon>Opitutales</taxon>
        <taxon>Opitutaceae</taxon>
        <taxon>Rariglobus</taxon>
    </lineage>
</organism>
<evidence type="ECO:0000313" key="2">
    <source>
        <dbReference type="Proteomes" id="UP000315648"/>
    </source>
</evidence>
<name>A0A556QSD1_9BACT</name>
<accession>A0A556QSD1</accession>
<comment type="caution">
    <text evidence="1">The sequence shown here is derived from an EMBL/GenBank/DDBJ whole genome shotgun (WGS) entry which is preliminary data.</text>
</comment>
<dbReference type="RefSeq" id="WP_144230087.1">
    <property type="nucleotide sequence ID" value="NZ_CBCRVV010000015.1"/>
</dbReference>